<dbReference type="FunFam" id="1.10.10.10:FF:000001">
    <property type="entry name" value="LysR family transcriptional regulator"/>
    <property type="match status" value="1"/>
</dbReference>
<dbReference type="GO" id="GO:0003677">
    <property type="term" value="F:DNA binding"/>
    <property type="evidence" value="ECO:0007669"/>
    <property type="project" value="UniProtKB-KW"/>
</dbReference>
<keyword evidence="3" id="KW-0238">DNA-binding</keyword>
<dbReference type="SUPFAM" id="SSF46785">
    <property type="entry name" value="Winged helix' DNA-binding domain"/>
    <property type="match status" value="1"/>
</dbReference>
<dbReference type="PANTHER" id="PTHR30346:SF17">
    <property type="entry name" value="LYSR FAMILY TRANSCRIPTIONAL REGULATOR"/>
    <property type="match status" value="1"/>
</dbReference>
<evidence type="ECO:0000256" key="4">
    <source>
        <dbReference type="ARBA" id="ARBA00023163"/>
    </source>
</evidence>
<comment type="caution">
    <text evidence="7">The sequence shown here is derived from an EMBL/GenBank/DDBJ whole genome shotgun (WGS) entry which is preliminary data.</text>
</comment>
<evidence type="ECO:0000256" key="2">
    <source>
        <dbReference type="ARBA" id="ARBA00023015"/>
    </source>
</evidence>
<feature type="transmembrane region" description="Helical" evidence="5">
    <location>
        <begin position="231"/>
        <end position="252"/>
    </location>
</feature>
<dbReference type="PRINTS" id="PR00039">
    <property type="entry name" value="HTHLYSR"/>
</dbReference>
<proteinExistence type="inferred from homology"/>
<dbReference type="AlphaFoldDB" id="A0A7X1KM77"/>
<evidence type="ECO:0000259" key="6">
    <source>
        <dbReference type="PROSITE" id="PS50931"/>
    </source>
</evidence>
<name>A0A7X1KM77_9SPHN</name>
<dbReference type="PROSITE" id="PS50931">
    <property type="entry name" value="HTH_LYSR"/>
    <property type="match status" value="1"/>
</dbReference>
<evidence type="ECO:0000313" key="8">
    <source>
        <dbReference type="Proteomes" id="UP000566813"/>
    </source>
</evidence>
<dbReference type="CDD" id="cd08414">
    <property type="entry name" value="PBP2_LTTR_aromatics_like"/>
    <property type="match status" value="1"/>
</dbReference>
<dbReference type="GO" id="GO:0003700">
    <property type="term" value="F:DNA-binding transcription factor activity"/>
    <property type="evidence" value="ECO:0007669"/>
    <property type="project" value="InterPro"/>
</dbReference>
<organism evidence="7 8">
    <name type="scientific">Novosphingobium flavum</name>
    <dbReference type="NCBI Taxonomy" id="1778672"/>
    <lineage>
        <taxon>Bacteria</taxon>
        <taxon>Pseudomonadati</taxon>
        <taxon>Pseudomonadota</taxon>
        <taxon>Alphaproteobacteria</taxon>
        <taxon>Sphingomonadales</taxon>
        <taxon>Sphingomonadaceae</taxon>
        <taxon>Novosphingobium</taxon>
    </lineage>
</organism>
<sequence length="298" mass="33160">MDLRHLRYFICVAEEMHFGRAAERLGISQPPLSQQIRGLEDSLGVTLFERTSRRVRLTEAGTRFLPEARETLAQAERAARTAQRAHRGEIGSLRLGFSVSVPFVPHIMDTLARFRRTYPAVEISIDELARDEQVEHVERGTLDLGILRTFDDPPLAPHVVSTCVQKDTLMLAMRHDHPLARENRELGPNDLRDEPLILFGTINGAGFNEHLYARCERLGFRPKIAMEASSFATLLGLTAAGFGVTVLSGTLARLNVDTLTYRPFELDVVSRLLMIRAQNPSPTTAAFCEMLGAAAQDG</sequence>
<dbReference type="EMBL" id="JACLAW010000008">
    <property type="protein sequence ID" value="MBC2666088.1"/>
    <property type="molecule type" value="Genomic_DNA"/>
</dbReference>
<keyword evidence="5" id="KW-1133">Transmembrane helix</keyword>
<dbReference type="Proteomes" id="UP000566813">
    <property type="component" value="Unassembled WGS sequence"/>
</dbReference>
<accession>A0A7X1KM77</accession>
<dbReference type="InterPro" id="IPR036388">
    <property type="entry name" value="WH-like_DNA-bd_sf"/>
</dbReference>
<evidence type="ECO:0000313" key="7">
    <source>
        <dbReference type="EMBL" id="MBC2666088.1"/>
    </source>
</evidence>
<dbReference type="RefSeq" id="WP_185664396.1">
    <property type="nucleotide sequence ID" value="NZ_JACLAW010000008.1"/>
</dbReference>
<dbReference type="InterPro" id="IPR000847">
    <property type="entry name" value="LysR_HTH_N"/>
</dbReference>
<dbReference type="Pfam" id="PF03466">
    <property type="entry name" value="LysR_substrate"/>
    <property type="match status" value="1"/>
</dbReference>
<evidence type="ECO:0000256" key="5">
    <source>
        <dbReference type="SAM" id="Phobius"/>
    </source>
</evidence>
<evidence type="ECO:0000256" key="1">
    <source>
        <dbReference type="ARBA" id="ARBA00009437"/>
    </source>
</evidence>
<reference evidence="7 8" key="1">
    <citation type="submission" date="2020-08" db="EMBL/GenBank/DDBJ databases">
        <title>The genome sequence of type strain Novosphingobium flavum NBRC 111647.</title>
        <authorList>
            <person name="Liu Y."/>
        </authorList>
    </citation>
    <scope>NUCLEOTIDE SEQUENCE [LARGE SCALE GENOMIC DNA]</scope>
    <source>
        <strain evidence="7 8">NBRC 111647</strain>
    </source>
</reference>
<keyword evidence="4" id="KW-0804">Transcription</keyword>
<dbReference type="Gene3D" id="3.40.190.10">
    <property type="entry name" value="Periplasmic binding protein-like II"/>
    <property type="match status" value="2"/>
</dbReference>
<dbReference type="PANTHER" id="PTHR30346">
    <property type="entry name" value="TRANSCRIPTIONAL DUAL REGULATOR HCAR-RELATED"/>
    <property type="match status" value="1"/>
</dbReference>
<evidence type="ECO:0000256" key="3">
    <source>
        <dbReference type="ARBA" id="ARBA00023125"/>
    </source>
</evidence>
<dbReference type="SUPFAM" id="SSF53850">
    <property type="entry name" value="Periplasmic binding protein-like II"/>
    <property type="match status" value="1"/>
</dbReference>
<dbReference type="GO" id="GO:0032993">
    <property type="term" value="C:protein-DNA complex"/>
    <property type="evidence" value="ECO:0007669"/>
    <property type="project" value="TreeGrafter"/>
</dbReference>
<feature type="domain" description="HTH lysR-type" evidence="6">
    <location>
        <begin position="1"/>
        <end position="58"/>
    </location>
</feature>
<keyword evidence="2" id="KW-0805">Transcription regulation</keyword>
<keyword evidence="5" id="KW-0812">Transmembrane</keyword>
<dbReference type="InterPro" id="IPR036390">
    <property type="entry name" value="WH_DNA-bd_sf"/>
</dbReference>
<dbReference type="InterPro" id="IPR005119">
    <property type="entry name" value="LysR_subst-bd"/>
</dbReference>
<comment type="similarity">
    <text evidence="1">Belongs to the LysR transcriptional regulatory family.</text>
</comment>
<keyword evidence="5" id="KW-0472">Membrane</keyword>
<keyword evidence="8" id="KW-1185">Reference proteome</keyword>
<gene>
    <name evidence="7" type="ORF">H7F51_11225</name>
</gene>
<dbReference type="Gene3D" id="1.10.10.10">
    <property type="entry name" value="Winged helix-like DNA-binding domain superfamily/Winged helix DNA-binding domain"/>
    <property type="match status" value="1"/>
</dbReference>
<dbReference type="Pfam" id="PF00126">
    <property type="entry name" value="HTH_1"/>
    <property type="match status" value="1"/>
</dbReference>
<protein>
    <submittedName>
        <fullName evidence="7">LysR family transcriptional regulator</fullName>
    </submittedName>
</protein>